<dbReference type="GO" id="GO:0000981">
    <property type="term" value="F:DNA-binding transcription factor activity, RNA polymerase II-specific"/>
    <property type="evidence" value="ECO:0007669"/>
    <property type="project" value="InterPro"/>
</dbReference>
<dbReference type="InterPro" id="IPR036864">
    <property type="entry name" value="Zn2-C6_fun-type_DNA-bd_sf"/>
</dbReference>
<feature type="region of interest" description="Disordered" evidence="2">
    <location>
        <begin position="1"/>
        <end position="28"/>
    </location>
</feature>
<name>A0A2L2TVJ2_9HYPO</name>
<dbReference type="InterPro" id="IPR001138">
    <property type="entry name" value="Zn2Cys6_DnaBD"/>
</dbReference>
<protein>
    <recommendedName>
        <fullName evidence="3">Zn(2)-C6 fungal-type domain-containing protein</fullName>
    </recommendedName>
</protein>
<dbReference type="CDD" id="cd12148">
    <property type="entry name" value="fungal_TF_MHR"/>
    <property type="match status" value="1"/>
</dbReference>
<dbReference type="SUPFAM" id="SSF57701">
    <property type="entry name" value="Zn2/Cys6 DNA-binding domain"/>
    <property type="match status" value="1"/>
</dbReference>
<dbReference type="PANTHER" id="PTHR47431">
    <property type="entry name" value="ZN(II)2CYS6 TRANSCRIPTION FACTOR (EUROFUNG)-RELATED"/>
    <property type="match status" value="1"/>
</dbReference>
<dbReference type="AlphaFoldDB" id="A0A2L2TVJ2"/>
<dbReference type="EMBL" id="LN649229">
    <property type="protein sequence ID" value="CEI64415.1"/>
    <property type="molecule type" value="Genomic_DNA"/>
</dbReference>
<dbReference type="Pfam" id="PF00172">
    <property type="entry name" value="Zn_clus"/>
    <property type="match status" value="1"/>
</dbReference>
<dbReference type="PROSITE" id="PS00463">
    <property type="entry name" value="ZN2_CY6_FUNGAL_1"/>
    <property type="match status" value="1"/>
</dbReference>
<dbReference type="STRING" id="56646.A0A2L2TVJ2"/>
<evidence type="ECO:0000313" key="5">
    <source>
        <dbReference type="Proteomes" id="UP000245910"/>
    </source>
</evidence>
<feature type="compositionally biased region" description="Basic and acidic residues" evidence="2">
    <location>
        <begin position="13"/>
        <end position="26"/>
    </location>
</feature>
<evidence type="ECO:0000256" key="2">
    <source>
        <dbReference type="SAM" id="MobiDB-lite"/>
    </source>
</evidence>
<dbReference type="PROSITE" id="PS50048">
    <property type="entry name" value="ZN2_CY6_FUNGAL_2"/>
    <property type="match status" value="1"/>
</dbReference>
<evidence type="ECO:0000256" key="1">
    <source>
        <dbReference type="ARBA" id="ARBA00023242"/>
    </source>
</evidence>
<dbReference type="CDD" id="cd00067">
    <property type="entry name" value="GAL4"/>
    <property type="match status" value="1"/>
</dbReference>
<evidence type="ECO:0000313" key="4">
    <source>
        <dbReference type="EMBL" id="CEI64415.1"/>
    </source>
</evidence>
<feature type="region of interest" description="Disordered" evidence="2">
    <location>
        <begin position="78"/>
        <end position="107"/>
    </location>
</feature>
<keyword evidence="5" id="KW-1185">Reference proteome</keyword>
<feature type="compositionally biased region" description="Low complexity" evidence="2">
    <location>
        <begin position="566"/>
        <end position="579"/>
    </location>
</feature>
<dbReference type="Proteomes" id="UP000245910">
    <property type="component" value="Chromosome I"/>
</dbReference>
<proteinExistence type="predicted"/>
<feature type="domain" description="Zn(2)-C6 fungal-type" evidence="3">
    <location>
        <begin position="36"/>
        <end position="66"/>
    </location>
</feature>
<reference evidence="5" key="1">
    <citation type="submission" date="2014-10" db="EMBL/GenBank/DDBJ databases">
        <authorList>
            <person name="King R."/>
        </authorList>
    </citation>
    <scope>NUCLEOTIDE SEQUENCE [LARGE SCALE GENOMIC DNA]</scope>
    <source>
        <strain evidence="5">A3/5</strain>
    </source>
</reference>
<feature type="region of interest" description="Disordered" evidence="2">
    <location>
        <begin position="560"/>
        <end position="587"/>
    </location>
</feature>
<feature type="compositionally biased region" description="Polar residues" evidence="2">
    <location>
        <begin position="96"/>
        <end position="107"/>
    </location>
</feature>
<sequence length="587" mass="66234">MADSPQAGIPVRPELDSGQKRNRPERSNATVRASIACVPCRSRHTKCDGLLPHCTRCQEQGQKCYYVSSRRGIRDAKKRNMMRDEVPMTDQDDTAESTPSPNLSGFHSPLYNQSRSLDLYYANFHVAHSWAPPKPILELFLKEKPNDVRFLEATIMYIASRYSMVDTSSLRGRAFEMLHEQLPPTLWNVQALLSLSIASFGEQDNFYRCLFIQARELAQLGGLQPKAYADQQEGLVLAESCRRTYWGLYVHEMLLDMRDNSVQPSLYSAKLNEDTELPCEERNYKTGAIPTPVTLAEHDRLGASYDPSSWACLVDLVRIHDRRVAQFLGGCRWETSSDALEDTNQSIVSWRNKLKASKMEYVDEDGTVDMILYSAIRMHLHFENVRRATNTEHSNPYILRLHDSVAEKFDPSLPPVLHAPLRLVSVLNHFMAEKLSPSCVPELDQAAMLLKAKSCHKSKVDFFSSVLRKSSEYWSRSKMTLNYLEHAPMGAENGTLHAAQSRTMTAKVGVVTNIVPQADNPYWIMPSVFGYYPELTPQSAMHWPEQSFSGSPMLYAMPTTTAESFQSPAAEAGSSGEQSSRVKAETQ</sequence>
<dbReference type="Gene3D" id="4.10.240.10">
    <property type="entry name" value="Zn(2)-C6 fungal-type DNA-binding domain"/>
    <property type="match status" value="1"/>
</dbReference>
<organism evidence="4 5">
    <name type="scientific">Fusarium venenatum</name>
    <dbReference type="NCBI Taxonomy" id="56646"/>
    <lineage>
        <taxon>Eukaryota</taxon>
        <taxon>Fungi</taxon>
        <taxon>Dikarya</taxon>
        <taxon>Ascomycota</taxon>
        <taxon>Pezizomycotina</taxon>
        <taxon>Sordariomycetes</taxon>
        <taxon>Hypocreomycetidae</taxon>
        <taxon>Hypocreales</taxon>
        <taxon>Nectriaceae</taxon>
        <taxon>Fusarium</taxon>
    </lineage>
</organism>
<dbReference type="SMART" id="SM00066">
    <property type="entry name" value="GAL4"/>
    <property type="match status" value="1"/>
</dbReference>
<accession>A0A2L2TVJ2</accession>
<dbReference type="PANTHER" id="PTHR47431:SF1">
    <property type="entry name" value="ZN(II)2CYS6 TRANSCRIPTION FACTOR (EUROFUNG)"/>
    <property type="match status" value="1"/>
</dbReference>
<keyword evidence="1" id="KW-0539">Nucleus</keyword>
<dbReference type="GO" id="GO:0008270">
    <property type="term" value="F:zinc ion binding"/>
    <property type="evidence" value="ECO:0007669"/>
    <property type="project" value="InterPro"/>
</dbReference>
<evidence type="ECO:0000259" key="3">
    <source>
        <dbReference type="PROSITE" id="PS50048"/>
    </source>
</evidence>